<sequence>MCNSLQPHNRQNCRIAYKVRVTSPASPTFGCFSV</sequence>
<reference evidence="1" key="1">
    <citation type="submission" date="2014-09" db="EMBL/GenBank/DDBJ databases">
        <authorList>
            <person name="Magalhaes I.L.F."/>
            <person name="Oliveira U."/>
            <person name="Santos F.R."/>
            <person name="Vidigal T.H.D.A."/>
            <person name="Brescovit A.D."/>
            <person name="Santos A.J."/>
        </authorList>
    </citation>
    <scope>NUCLEOTIDE SEQUENCE</scope>
    <source>
        <tissue evidence="1">Shoot tissue taken approximately 20 cm above the soil surface</tissue>
    </source>
</reference>
<organism evidence="1">
    <name type="scientific">Arundo donax</name>
    <name type="common">Giant reed</name>
    <name type="synonym">Donax arundinaceus</name>
    <dbReference type="NCBI Taxonomy" id="35708"/>
    <lineage>
        <taxon>Eukaryota</taxon>
        <taxon>Viridiplantae</taxon>
        <taxon>Streptophyta</taxon>
        <taxon>Embryophyta</taxon>
        <taxon>Tracheophyta</taxon>
        <taxon>Spermatophyta</taxon>
        <taxon>Magnoliopsida</taxon>
        <taxon>Liliopsida</taxon>
        <taxon>Poales</taxon>
        <taxon>Poaceae</taxon>
        <taxon>PACMAD clade</taxon>
        <taxon>Arundinoideae</taxon>
        <taxon>Arundineae</taxon>
        <taxon>Arundo</taxon>
    </lineage>
</organism>
<name>A0A0A8Y999_ARUDO</name>
<dbReference type="EMBL" id="GBRH01275531">
    <property type="protein sequence ID" value="JAD22364.1"/>
    <property type="molecule type" value="Transcribed_RNA"/>
</dbReference>
<evidence type="ECO:0000313" key="1">
    <source>
        <dbReference type="EMBL" id="JAD22364.1"/>
    </source>
</evidence>
<dbReference type="AlphaFoldDB" id="A0A0A8Y999"/>
<proteinExistence type="predicted"/>
<accession>A0A0A8Y999</accession>
<protein>
    <submittedName>
        <fullName evidence="1">Uncharacterized protein</fullName>
    </submittedName>
</protein>
<reference evidence="1" key="2">
    <citation type="journal article" date="2015" name="Data Brief">
        <title>Shoot transcriptome of the giant reed, Arundo donax.</title>
        <authorList>
            <person name="Barrero R.A."/>
            <person name="Guerrero F.D."/>
            <person name="Moolhuijzen P."/>
            <person name="Goolsby J.A."/>
            <person name="Tidwell J."/>
            <person name="Bellgard S.E."/>
            <person name="Bellgard M.I."/>
        </authorList>
    </citation>
    <scope>NUCLEOTIDE SEQUENCE</scope>
    <source>
        <tissue evidence="1">Shoot tissue taken approximately 20 cm above the soil surface</tissue>
    </source>
</reference>